<evidence type="ECO:0000313" key="2">
    <source>
        <dbReference type="EMBL" id="QID19819.1"/>
    </source>
</evidence>
<protein>
    <submittedName>
        <fullName evidence="2">RES family NAD+ phosphorylase</fullName>
    </submittedName>
</protein>
<dbReference type="Proteomes" id="UP000501991">
    <property type="component" value="Chromosome"/>
</dbReference>
<dbReference type="AlphaFoldDB" id="A0A6C1B9X6"/>
<dbReference type="InterPro" id="IPR014914">
    <property type="entry name" value="RES_dom"/>
</dbReference>
<reference evidence="2 3" key="1">
    <citation type="submission" date="2020-02" db="EMBL/GenBank/DDBJ databases">
        <title>Nitrogenibacter mangrovi gen. nov., sp. nov. isolated from mangrove sediment, a denitrifying betaproteobacterium.</title>
        <authorList>
            <person name="Liao H."/>
            <person name="Tian Y."/>
        </authorList>
    </citation>
    <scope>NUCLEOTIDE SEQUENCE [LARGE SCALE GENOMIC DNA]</scope>
    <source>
        <strain evidence="2 3">M9-3-2</strain>
    </source>
</reference>
<keyword evidence="3" id="KW-1185">Reference proteome</keyword>
<evidence type="ECO:0000313" key="3">
    <source>
        <dbReference type="Proteomes" id="UP000501991"/>
    </source>
</evidence>
<feature type="domain" description="RES" evidence="1">
    <location>
        <begin position="48"/>
        <end position="182"/>
    </location>
</feature>
<dbReference type="KEGG" id="azq:G3580_11490"/>
<dbReference type="EMBL" id="CP048836">
    <property type="protein sequence ID" value="QID19819.1"/>
    <property type="molecule type" value="Genomic_DNA"/>
</dbReference>
<dbReference type="SMART" id="SM00953">
    <property type="entry name" value="RES"/>
    <property type="match status" value="1"/>
</dbReference>
<evidence type="ECO:0000259" key="1">
    <source>
        <dbReference type="SMART" id="SM00953"/>
    </source>
</evidence>
<proteinExistence type="predicted"/>
<name>A0A6C1B9X6_9RHOO</name>
<organism evidence="2 3">
    <name type="scientific">Nitrogeniibacter mangrovi</name>
    <dbReference type="NCBI Taxonomy" id="2016596"/>
    <lineage>
        <taxon>Bacteria</taxon>
        <taxon>Pseudomonadati</taxon>
        <taxon>Pseudomonadota</taxon>
        <taxon>Betaproteobacteria</taxon>
        <taxon>Rhodocyclales</taxon>
        <taxon>Zoogloeaceae</taxon>
        <taxon>Nitrogeniibacter</taxon>
    </lineage>
</organism>
<dbReference type="Pfam" id="PF08808">
    <property type="entry name" value="RES"/>
    <property type="match status" value="1"/>
</dbReference>
<sequence length="216" mass="23757">MVEAQHVASTMKIVDSPAEQDVLEALLDGAKPALPPEAEPLDYLLATPFRYPPLPGGSRFRSGIDPGVFYGADTVATAGAELGYWRWRFLHDAVDLERLEPVPHTAFGAEVATTTVDVRCAPFDRDAEAWTHPTDYRHTQAFARVARSARVGGILYRSVRSAVPAWCLALLTPAGFAHRKPLAATQTWWLAVSVDGVQWRRDAESMTFAADAWRTP</sequence>
<accession>A0A6C1B9X6</accession>
<gene>
    <name evidence="2" type="ORF">G3580_11490</name>
</gene>